<evidence type="ECO:0000259" key="5">
    <source>
        <dbReference type="PROSITE" id="PS50931"/>
    </source>
</evidence>
<dbReference type="Gene3D" id="3.40.190.10">
    <property type="entry name" value="Periplasmic binding protein-like II"/>
    <property type="match status" value="2"/>
</dbReference>
<accession>A0A6G4VF50</accession>
<evidence type="ECO:0000313" key="7">
    <source>
        <dbReference type="Proteomes" id="UP000472335"/>
    </source>
</evidence>
<sequence length="309" mass="33379">MDVTTLEHVNDVELRHLAAMAAIADEGSFGRAAARLGYTQSTVSQQIAALERAVGGPVFDRPGGPKPVRLTPLGAVVLDHGRELLAKAEALADAVDRFKAGDGRIDIGTFQSVSNVILPSVVRRLREKHPGCDIRLSEEEPEQPQIGDLDLLFYDGRLDGDVEHRKLLDDPYLLVAGVGTFPEGPVPLERLDGAPMVAWPLTCDQPLMEQALARSGARPQVVFRSAVNDTLLSMVRAGLGSAVLPWLAIHGADVPSDDRLRIHELRPSLPPREIYLHWQAGRTQSPLAGRAVEIAVEVAAELAPPQART</sequence>
<dbReference type="SUPFAM" id="SSF46785">
    <property type="entry name" value="Winged helix' DNA-binding domain"/>
    <property type="match status" value="1"/>
</dbReference>
<dbReference type="GO" id="GO:0003677">
    <property type="term" value="F:DNA binding"/>
    <property type="evidence" value="ECO:0007669"/>
    <property type="project" value="UniProtKB-KW"/>
</dbReference>
<keyword evidence="7" id="KW-1185">Reference proteome</keyword>
<comment type="caution">
    <text evidence="6">The sequence shown here is derived from an EMBL/GenBank/DDBJ whole genome shotgun (WGS) entry which is preliminary data.</text>
</comment>
<dbReference type="InterPro" id="IPR036388">
    <property type="entry name" value="WH-like_DNA-bd_sf"/>
</dbReference>
<dbReference type="InterPro" id="IPR005119">
    <property type="entry name" value="LysR_subst-bd"/>
</dbReference>
<keyword evidence="3" id="KW-0238">DNA-binding</keyword>
<evidence type="ECO:0000313" key="6">
    <source>
        <dbReference type="EMBL" id="NGO12434.1"/>
    </source>
</evidence>
<dbReference type="AlphaFoldDB" id="A0A6G4VF50"/>
<organism evidence="6 7">
    <name type="scientific">Streptomyces scabichelini</name>
    <dbReference type="NCBI Taxonomy" id="2711217"/>
    <lineage>
        <taxon>Bacteria</taxon>
        <taxon>Bacillati</taxon>
        <taxon>Actinomycetota</taxon>
        <taxon>Actinomycetes</taxon>
        <taxon>Kitasatosporales</taxon>
        <taxon>Streptomycetaceae</taxon>
        <taxon>Streptomyces</taxon>
    </lineage>
</organism>
<dbReference type="GO" id="GO:0032993">
    <property type="term" value="C:protein-DNA complex"/>
    <property type="evidence" value="ECO:0007669"/>
    <property type="project" value="TreeGrafter"/>
</dbReference>
<evidence type="ECO:0000256" key="4">
    <source>
        <dbReference type="ARBA" id="ARBA00023163"/>
    </source>
</evidence>
<dbReference type="EMBL" id="JAAKZY010000140">
    <property type="protein sequence ID" value="NGO12434.1"/>
    <property type="molecule type" value="Genomic_DNA"/>
</dbReference>
<keyword evidence="4" id="KW-0804">Transcription</keyword>
<dbReference type="CDD" id="cd05466">
    <property type="entry name" value="PBP2_LTTR_substrate"/>
    <property type="match status" value="1"/>
</dbReference>
<dbReference type="Proteomes" id="UP000472335">
    <property type="component" value="Unassembled WGS sequence"/>
</dbReference>
<dbReference type="PANTHER" id="PTHR30346:SF0">
    <property type="entry name" value="HCA OPERON TRANSCRIPTIONAL ACTIVATOR HCAR"/>
    <property type="match status" value="1"/>
</dbReference>
<protein>
    <submittedName>
        <fullName evidence="6">LysR family transcriptional regulator</fullName>
    </submittedName>
</protein>
<evidence type="ECO:0000256" key="1">
    <source>
        <dbReference type="ARBA" id="ARBA00009437"/>
    </source>
</evidence>
<proteinExistence type="inferred from homology"/>
<dbReference type="InterPro" id="IPR000847">
    <property type="entry name" value="LysR_HTH_N"/>
</dbReference>
<dbReference type="GO" id="GO:0003700">
    <property type="term" value="F:DNA-binding transcription factor activity"/>
    <property type="evidence" value="ECO:0007669"/>
    <property type="project" value="InterPro"/>
</dbReference>
<dbReference type="Gene3D" id="1.10.10.10">
    <property type="entry name" value="Winged helix-like DNA-binding domain superfamily/Winged helix DNA-binding domain"/>
    <property type="match status" value="1"/>
</dbReference>
<gene>
    <name evidence="6" type="ORF">G5C60_33715</name>
</gene>
<dbReference type="PRINTS" id="PR00039">
    <property type="entry name" value="HTHLYSR"/>
</dbReference>
<evidence type="ECO:0000256" key="3">
    <source>
        <dbReference type="ARBA" id="ARBA00023125"/>
    </source>
</evidence>
<evidence type="ECO:0000256" key="2">
    <source>
        <dbReference type="ARBA" id="ARBA00023015"/>
    </source>
</evidence>
<dbReference type="InterPro" id="IPR036390">
    <property type="entry name" value="WH_DNA-bd_sf"/>
</dbReference>
<dbReference type="Pfam" id="PF00126">
    <property type="entry name" value="HTH_1"/>
    <property type="match status" value="1"/>
</dbReference>
<comment type="similarity">
    <text evidence="1">Belongs to the LysR transcriptional regulatory family.</text>
</comment>
<keyword evidence="2" id="KW-0805">Transcription regulation</keyword>
<reference evidence="6 7" key="1">
    <citation type="submission" date="2020-02" db="EMBL/GenBank/DDBJ databases">
        <title>Whole-genome analyses of novel actinobacteria.</title>
        <authorList>
            <person name="Sahin N."/>
            <person name="Gencbay T."/>
        </authorList>
    </citation>
    <scope>NUCLEOTIDE SEQUENCE [LARGE SCALE GENOMIC DNA]</scope>
    <source>
        <strain evidence="6 7">HC44</strain>
    </source>
</reference>
<feature type="domain" description="HTH lysR-type" evidence="5">
    <location>
        <begin position="12"/>
        <end position="71"/>
    </location>
</feature>
<dbReference type="SUPFAM" id="SSF53850">
    <property type="entry name" value="Periplasmic binding protein-like II"/>
    <property type="match status" value="1"/>
</dbReference>
<name>A0A6G4VF50_9ACTN</name>
<dbReference type="RefSeq" id="WP_165264868.1">
    <property type="nucleotide sequence ID" value="NZ_JAAKZY010000140.1"/>
</dbReference>
<dbReference type="PROSITE" id="PS50931">
    <property type="entry name" value="HTH_LYSR"/>
    <property type="match status" value="1"/>
</dbReference>
<dbReference type="PANTHER" id="PTHR30346">
    <property type="entry name" value="TRANSCRIPTIONAL DUAL REGULATOR HCAR-RELATED"/>
    <property type="match status" value="1"/>
</dbReference>
<dbReference type="Pfam" id="PF03466">
    <property type="entry name" value="LysR_substrate"/>
    <property type="match status" value="1"/>
</dbReference>